<gene>
    <name evidence="1" type="ORF">O1611_g3025</name>
</gene>
<evidence type="ECO:0000313" key="1">
    <source>
        <dbReference type="EMBL" id="KAJ8130599.1"/>
    </source>
</evidence>
<name>A0ACC2JTD6_9PEZI</name>
<proteinExistence type="predicted"/>
<dbReference type="EMBL" id="JAPUUL010000462">
    <property type="protein sequence ID" value="KAJ8130599.1"/>
    <property type="molecule type" value="Genomic_DNA"/>
</dbReference>
<comment type="caution">
    <text evidence="1">The sequence shown here is derived from an EMBL/GenBank/DDBJ whole genome shotgun (WGS) entry which is preliminary data.</text>
</comment>
<reference evidence="1" key="1">
    <citation type="submission" date="2022-12" db="EMBL/GenBank/DDBJ databases">
        <title>Genome Sequence of Lasiodiplodia mahajangana.</title>
        <authorList>
            <person name="Buettner E."/>
        </authorList>
    </citation>
    <scope>NUCLEOTIDE SEQUENCE</scope>
    <source>
        <strain evidence="1">VT137</strain>
    </source>
</reference>
<dbReference type="Proteomes" id="UP001153332">
    <property type="component" value="Unassembled WGS sequence"/>
</dbReference>
<protein>
    <submittedName>
        <fullName evidence="1">Uncharacterized protein</fullName>
    </submittedName>
</protein>
<organism evidence="1 2">
    <name type="scientific">Lasiodiplodia mahajangana</name>
    <dbReference type="NCBI Taxonomy" id="1108764"/>
    <lineage>
        <taxon>Eukaryota</taxon>
        <taxon>Fungi</taxon>
        <taxon>Dikarya</taxon>
        <taxon>Ascomycota</taxon>
        <taxon>Pezizomycotina</taxon>
        <taxon>Dothideomycetes</taxon>
        <taxon>Dothideomycetes incertae sedis</taxon>
        <taxon>Botryosphaeriales</taxon>
        <taxon>Botryosphaeriaceae</taxon>
        <taxon>Lasiodiplodia</taxon>
    </lineage>
</organism>
<keyword evidence="2" id="KW-1185">Reference proteome</keyword>
<accession>A0ACC2JTD6</accession>
<sequence>MSDRSICVRQNAPLLAEAAACGNRISLQKCLLDAPSFVTSDDLQRCFIDADCTIAEATSEADVILKDCDASSSMPDLRRRGPEAMPVETSAPGAGTQSPESTSPATATSTSTRLAKPTAMTSSRHYHAHQPRSGP</sequence>
<evidence type="ECO:0000313" key="2">
    <source>
        <dbReference type="Proteomes" id="UP001153332"/>
    </source>
</evidence>